<dbReference type="Proteomes" id="UP000007322">
    <property type="component" value="Chromosome 2"/>
</dbReference>
<dbReference type="RefSeq" id="XP_003661500.1">
    <property type="nucleotide sequence ID" value="XM_003661452.1"/>
</dbReference>
<feature type="compositionally biased region" description="Acidic residues" evidence="1">
    <location>
        <begin position="178"/>
        <end position="192"/>
    </location>
</feature>
<dbReference type="eggNOG" id="ENOG502R95R">
    <property type="taxonomic scope" value="Eukaryota"/>
</dbReference>
<dbReference type="KEGG" id="mtm:MYCTH_2300975"/>
<accession>G2Q8K6</accession>
<dbReference type="InParanoid" id="G2Q8K6"/>
<dbReference type="VEuPathDB" id="FungiDB:MYCTH_2300975"/>
<name>G2Q8K6_THET4</name>
<keyword evidence="3" id="KW-1185">Reference proteome</keyword>
<feature type="region of interest" description="Disordered" evidence="1">
    <location>
        <begin position="134"/>
        <end position="241"/>
    </location>
</feature>
<dbReference type="OMA" id="NDIAKFH"/>
<dbReference type="EMBL" id="CP003003">
    <property type="protein sequence ID" value="AEO56255.1"/>
    <property type="molecule type" value="Genomic_DNA"/>
</dbReference>
<feature type="region of interest" description="Disordered" evidence="1">
    <location>
        <begin position="431"/>
        <end position="500"/>
    </location>
</feature>
<feature type="compositionally biased region" description="Acidic residues" evidence="1">
    <location>
        <begin position="487"/>
        <end position="500"/>
    </location>
</feature>
<feature type="compositionally biased region" description="Low complexity" evidence="1">
    <location>
        <begin position="134"/>
        <end position="166"/>
    </location>
</feature>
<feature type="compositionally biased region" description="Low complexity" evidence="1">
    <location>
        <begin position="455"/>
        <end position="468"/>
    </location>
</feature>
<protein>
    <submittedName>
        <fullName evidence="2">Uncharacterized protein</fullName>
    </submittedName>
</protein>
<dbReference type="AlphaFoldDB" id="G2Q8K6"/>
<dbReference type="GeneID" id="11510305"/>
<evidence type="ECO:0000256" key="1">
    <source>
        <dbReference type="SAM" id="MobiDB-lite"/>
    </source>
</evidence>
<organism evidence="2 3">
    <name type="scientific">Thermothelomyces thermophilus (strain ATCC 42464 / BCRC 31852 / DSM 1799)</name>
    <name type="common">Sporotrichum thermophile</name>
    <dbReference type="NCBI Taxonomy" id="573729"/>
    <lineage>
        <taxon>Eukaryota</taxon>
        <taxon>Fungi</taxon>
        <taxon>Dikarya</taxon>
        <taxon>Ascomycota</taxon>
        <taxon>Pezizomycotina</taxon>
        <taxon>Sordariomycetes</taxon>
        <taxon>Sordariomycetidae</taxon>
        <taxon>Sordariales</taxon>
        <taxon>Chaetomiaceae</taxon>
        <taxon>Thermothelomyces</taxon>
    </lineage>
</organism>
<evidence type="ECO:0000313" key="3">
    <source>
        <dbReference type="Proteomes" id="UP000007322"/>
    </source>
</evidence>
<evidence type="ECO:0000313" key="2">
    <source>
        <dbReference type="EMBL" id="AEO56255.1"/>
    </source>
</evidence>
<gene>
    <name evidence="2" type="ORF">MYCTH_2300975</name>
</gene>
<dbReference type="OrthoDB" id="4828117at2759"/>
<feature type="compositionally biased region" description="Polar residues" evidence="1">
    <location>
        <begin position="431"/>
        <end position="445"/>
    </location>
</feature>
<dbReference type="HOGENOM" id="CLU_580302_0_0_1"/>
<sequence>MPPKERAANFKTYEAQSRLLAALVASLEGHRFDYKKIAQYHGGGVTESAMEHKFRLARAQAELIKVMVANDRDPGDYDIPNLTKAEIQKFFGASTPDGVGFQFRGIKRGSDVLKAAVENGDDPVDAFARFLRGGSSAAGSAPATPSTTKRARTTKAAAPGSGATPSSKRHKAIKIEPELDDDEDSPEIDYSELDTTPTKTKAKPARSAQIQAKSAPGTRAPTPRHVPIAPAPPRSAAASPAPPSYNLAPIPGVASASLPNGYINMATGLGYNVMAPPTSMDSAAPFTAGSQAMGMAQARRGSAYSTGSYTAASSPATPNMSWQDPTPSPMSNAASVNNMHNMGDMSLNMGGQYPAVPGTADVTSGMTVSMASLDAATTMSTSSNMPSFNASAVHAAPSPSESSFDMITQPTATSSSATGAATPGMYATAKSTEASQEFLPSQGYGSASRHVAPVNGHSSHSNSGGYSNFDQHEAELAAQVDFGGFEVQDEESDYDDAGEI</sequence>
<reference evidence="2 3" key="1">
    <citation type="journal article" date="2011" name="Nat. Biotechnol.">
        <title>Comparative genomic analysis of the thermophilic biomass-degrading fungi Myceliophthora thermophila and Thielavia terrestris.</title>
        <authorList>
            <person name="Berka R.M."/>
            <person name="Grigoriev I.V."/>
            <person name="Otillar R."/>
            <person name="Salamov A."/>
            <person name="Grimwood J."/>
            <person name="Reid I."/>
            <person name="Ishmael N."/>
            <person name="John T."/>
            <person name="Darmond C."/>
            <person name="Moisan M.-C."/>
            <person name="Henrissat B."/>
            <person name="Coutinho P.M."/>
            <person name="Lombard V."/>
            <person name="Natvig D.O."/>
            <person name="Lindquist E."/>
            <person name="Schmutz J."/>
            <person name="Lucas S."/>
            <person name="Harris P."/>
            <person name="Powlowski J."/>
            <person name="Bellemare A."/>
            <person name="Taylor D."/>
            <person name="Butler G."/>
            <person name="de Vries R.P."/>
            <person name="Allijn I.E."/>
            <person name="van den Brink J."/>
            <person name="Ushinsky S."/>
            <person name="Storms R."/>
            <person name="Powell A.J."/>
            <person name="Paulsen I.T."/>
            <person name="Elbourne L.D.H."/>
            <person name="Baker S.E."/>
            <person name="Magnuson J."/>
            <person name="LaBoissiere S."/>
            <person name="Clutterbuck A.J."/>
            <person name="Martinez D."/>
            <person name="Wogulis M."/>
            <person name="de Leon A.L."/>
            <person name="Rey M.W."/>
            <person name="Tsang A."/>
        </authorList>
    </citation>
    <scope>NUCLEOTIDE SEQUENCE [LARGE SCALE GENOMIC DNA]</scope>
    <source>
        <strain evidence="3">ATCC 42464 / BCRC 31852 / DSM 1799</strain>
    </source>
</reference>
<proteinExistence type="predicted"/>